<dbReference type="Pfam" id="PF00168">
    <property type="entry name" value="C2"/>
    <property type="match status" value="1"/>
</dbReference>
<dbReference type="PANTHER" id="PTHR47800">
    <property type="entry name" value="C2 DOMAIN-CONTAINING PROTEIN"/>
    <property type="match status" value="1"/>
</dbReference>
<dbReference type="SUPFAM" id="SSF49562">
    <property type="entry name" value="C2 domain (Calcium/lipid-binding domain, CaLB)"/>
    <property type="match status" value="1"/>
</dbReference>
<dbReference type="Proteomes" id="UP000541444">
    <property type="component" value="Unassembled WGS sequence"/>
</dbReference>
<dbReference type="EMBL" id="JACGCM010001511">
    <property type="protein sequence ID" value="KAF6154151.1"/>
    <property type="molecule type" value="Genomic_DNA"/>
</dbReference>
<accession>A0A7J7MH12</accession>
<dbReference type="Gene3D" id="2.60.40.150">
    <property type="entry name" value="C2 domain"/>
    <property type="match status" value="1"/>
</dbReference>
<feature type="domain" description="C2" evidence="1">
    <location>
        <begin position="1"/>
        <end position="90"/>
    </location>
</feature>
<gene>
    <name evidence="2" type="ORF">GIB67_016403</name>
</gene>
<protein>
    <recommendedName>
        <fullName evidence="1">C2 domain-containing protein</fullName>
    </recommendedName>
</protein>
<evidence type="ECO:0000313" key="3">
    <source>
        <dbReference type="Proteomes" id="UP000541444"/>
    </source>
</evidence>
<dbReference type="AlphaFoldDB" id="A0A7J7MH12"/>
<keyword evidence="3" id="KW-1185">Reference proteome</keyword>
<dbReference type="GO" id="GO:0010628">
    <property type="term" value="P:positive regulation of gene expression"/>
    <property type="evidence" value="ECO:0007669"/>
    <property type="project" value="TreeGrafter"/>
</dbReference>
<sequence>MVISVEDLPPADIMGKADPYVIFQMKKTELKNKSRVINDSQNSAGYQTFDFVMVDGLHDMLILEVYDHVTFGKDYMGRCILTLTRVILEG</sequence>
<proteinExistence type="predicted"/>
<dbReference type="CDD" id="cd00030">
    <property type="entry name" value="C2"/>
    <property type="match status" value="1"/>
</dbReference>
<dbReference type="OrthoDB" id="67700at2759"/>
<reference evidence="2 3" key="1">
    <citation type="journal article" date="2020" name="IScience">
        <title>Genome Sequencing of the Endangered Kingdonia uniflora (Circaeasteraceae, Ranunculales) Reveals Potential Mechanisms of Evolutionary Specialization.</title>
        <authorList>
            <person name="Sun Y."/>
            <person name="Deng T."/>
            <person name="Zhang A."/>
            <person name="Moore M.J."/>
            <person name="Landis J.B."/>
            <person name="Lin N."/>
            <person name="Zhang H."/>
            <person name="Zhang X."/>
            <person name="Huang J."/>
            <person name="Zhang X."/>
            <person name="Sun H."/>
            <person name="Wang H."/>
        </authorList>
    </citation>
    <scope>NUCLEOTIDE SEQUENCE [LARGE SCALE GENOMIC DNA]</scope>
    <source>
        <strain evidence="2">TB1705</strain>
        <tissue evidence="2">Leaf</tissue>
    </source>
</reference>
<dbReference type="InterPro" id="IPR000008">
    <property type="entry name" value="C2_dom"/>
</dbReference>
<comment type="caution">
    <text evidence="2">The sequence shown here is derived from an EMBL/GenBank/DDBJ whole genome shotgun (WGS) entry which is preliminary data.</text>
</comment>
<dbReference type="PANTHER" id="PTHR47800:SF5">
    <property type="entry name" value="FER-1-LIKE PROTEIN 6"/>
    <property type="match status" value="1"/>
</dbReference>
<dbReference type="PROSITE" id="PS50004">
    <property type="entry name" value="C2"/>
    <property type="match status" value="1"/>
</dbReference>
<organism evidence="2 3">
    <name type="scientific">Kingdonia uniflora</name>
    <dbReference type="NCBI Taxonomy" id="39325"/>
    <lineage>
        <taxon>Eukaryota</taxon>
        <taxon>Viridiplantae</taxon>
        <taxon>Streptophyta</taxon>
        <taxon>Embryophyta</taxon>
        <taxon>Tracheophyta</taxon>
        <taxon>Spermatophyta</taxon>
        <taxon>Magnoliopsida</taxon>
        <taxon>Ranunculales</taxon>
        <taxon>Circaeasteraceae</taxon>
        <taxon>Kingdonia</taxon>
    </lineage>
</organism>
<evidence type="ECO:0000313" key="2">
    <source>
        <dbReference type="EMBL" id="KAF6154151.1"/>
    </source>
</evidence>
<name>A0A7J7MH12_9MAGN</name>
<evidence type="ECO:0000259" key="1">
    <source>
        <dbReference type="PROSITE" id="PS50004"/>
    </source>
</evidence>
<dbReference type="InterPro" id="IPR035892">
    <property type="entry name" value="C2_domain_sf"/>
</dbReference>